<dbReference type="GO" id="GO:0016831">
    <property type="term" value="F:carboxy-lyase activity"/>
    <property type="evidence" value="ECO:0007669"/>
    <property type="project" value="UniProtKB-KW"/>
</dbReference>
<evidence type="ECO:0000256" key="3">
    <source>
        <dbReference type="ARBA" id="ARBA00022898"/>
    </source>
</evidence>
<keyword evidence="3 5" id="KW-0663">Pyridoxal phosphate</keyword>
<comment type="caution">
    <text evidence="6">The sequence shown here is derived from an EMBL/GenBank/DDBJ whole genome shotgun (WGS) entry which is preliminary data.</text>
</comment>
<accession>A0A815VGN0</accession>
<proteinExistence type="inferred from homology"/>
<evidence type="ECO:0000256" key="5">
    <source>
        <dbReference type="RuleBase" id="RU000382"/>
    </source>
</evidence>
<feature type="non-terminal residue" evidence="6">
    <location>
        <position position="1"/>
    </location>
</feature>
<dbReference type="InterPro" id="IPR015424">
    <property type="entry name" value="PyrdxlP-dep_Trfase"/>
</dbReference>
<dbReference type="InterPro" id="IPR002129">
    <property type="entry name" value="PyrdxlP-dep_de-COase"/>
</dbReference>
<dbReference type="InterPro" id="IPR010977">
    <property type="entry name" value="Aromatic_deC"/>
</dbReference>
<dbReference type="GO" id="GO:0019752">
    <property type="term" value="P:carboxylic acid metabolic process"/>
    <property type="evidence" value="ECO:0007669"/>
    <property type="project" value="InterPro"/>
</dbReference>
<sequence length="64" mass="7056">LVAYASTQTHVCIAKALELLGLGTQALRLVPVDDQYRMNIQALKNMIEEDRQQGLIPFCIVGNA</sequence>
<evidence type="ECO:0000313" key="6">
    <source>
        <dbReference type="EMBL" id="CAF1532665.1"/>
    </source>
</evidence>
<reference evidence="6" key="1">
    <citation type="submission" date="2021-02" db="EMBL/GenBank/DDBJ databases">
        <authorList>
            <person name="Nowell W R."/>
        </authorList>
    </citation>
    <scope>NUCLEOTIDE SEQUENCE</scope>
</reference>
<dbReference type="OrthoDB" id="392571at2759"/>
<dbReference type="GO" id="GO:0030170">
    <property type="term" value="F:pyridoxal phosphate binding"/>
    <property type="evidence" value="ECO:0007669"/>
    <property type="project" value="InterPro"/>
</dbReference>
<organism evidence="6 7">
    <name type="scientific">Adineta steineri</name>
    <dbReference type="NCBI Taxonomy" id="433720"/>
    <lineage>
        <taxon>Eukaryota</taxon>
        <taxon>Metazoa</taxon>
        <taxon>Spiralia</taxon>
        <taxon>Gnathifera</taxon>
        <taxon>Rotifera</taxon>
        <taxon>Eurotatoria</taxon>
        <taxon>Bdelloidea</taxon>
        <taxon>Adinetida</taxon>
        <taxon>Adinetidae</taxon>
        <taxon>Adineta</taxon>
    </lineage>
</organism>
<comment type="similarity">
    <text evidence="5">Belongs to the group II decarboxylase family.</text>
</comment>
<dbReference type="PANTHER" id="PTHR11999:SF70">
    <property type="entry name" value="MIP05841P"/>
    <property type="match status" value="1"/>
</dbReference>
<dbReference type="InterPro" id="IPR015421">
    <property type="entry name" value="PyrdxlP-dep_Trfase_major"/>
</dbReference>
<dbReference type="AlphaFoldDB" id="A0A815VGN0"/>
<evidence type="ECO:0000256" key="4">
    <source>
        <dbReference type="ARBA" id="ARBA00023239"/>
    </source>
</evidence>
<dbReference type="EMBL" id="CAJNON010004758">
    <property type="protein sequence ID" value="CAF1532665.1"/>
    <property type="molecule type" value="Genomic_DNA"/>
</dbReference>
<evidence type="ECO:0000256" key="2">
    <source>
        <dbReference type="ARBA" id="ARBA00022793"/>
    </source>
</evidence>
<evidence type="ECO:0000256" key="1">
    <source>
        <dbReference type="ARBA" id="ARBA00001933"/>
    </source>
</evidence>
<gene>
    <name evidence="6" type="ORF">VCS650_LOCUS43761</name>
</gene>
<comment type="cofactor">
    <cofactor evidence="1 5">
        <name>pyridoxal 5'-phosphate</name>
        <dbReference type="ChEBI" id="CHEBI:597326"/>
    </cofactor>
</comment>
<feature type="non-terminal residue" evidence="6">
    <location>
        <position position="64"/>
    </location>
</feature>
<dbReference type="Gene3D" id="3.40.640.10">
    <property type="entry name" value="Type I PLP-dependent aspartate aminotransferase-like (Major domain)"/>
    <property type="match status" value="1"/>
</dbReference>
<keyword evidence="2" id="KW-0210">Decarboxylase</keyword>
<dbReference type="Pfam" id="PF00282">
    <property type="entry name" value="Pyridoxal_deC"/>
    <property type="match status" value="1"/>
</dbReference>
<dbReference type="Proteomes" id="UP000663891">
    <property type="component" value="Unassembled WGS sequence"/>
</dbReference>
<dbReference type="SUPFAM" id="SSF53383">
    <property type="entry name" value="PLP-dependent transferases"/>
    <property type="match status" value="1"/>
</dbReference>
<dbReference type="PANTHER" id="PTHR11999">
    <property type="entry name" value="GROUP II PYRIDOXAL-5-PHOSPHATE DECARBOXYLASE"/>
    <property type="match status" value="1"/>
</dbReference>
<keyword evidence="4 5" id="KW-0456">Lyase</keyword>
<name>A0A815VGN0_9BILA</name>
<evidence type="ECO:0000313" key="7">
    <source>
        <dbReference type="Proteomes" id="UP000663891"/>
    </source>
</evidence>
<protein>
    <submittedName>
        <fullName evidence="6">Uncharacterized protein</fullName>
    </submittedName>
</protein>